<keyword evidence="1" id="KW-0812">Transmembrane</keyword>
<accession>A0AA37T7L3</accession>
<comment type="caution">
    <text evidence="3">The sequence shown here is derived from an EMBL/GenBank/DDBJ whole genome shotgun (WGS) entry which is preliminary data.</text>
</comment>
<feature type="transmembrane region" description="Helical" evidence="1">
    <location>
        <begin position="47"/>
        <end position="66"/>
    </location>
</feature>
<dbReference type="PANTHER" id="PTHR28008:SF1">
    <property type="entry name" value="DOMAIN PROTEIN, PUTATIVE (AFU_ORTHOLOGUE AFUA_3G10980)-RELATED"/>
    <property type="match status" value="1"/>
</dbReference>
<evidence type="ECO:0000256" key="1">
    <source>
        <dbReference type="SAM" id="Phobius"/>
    </source>
</evidence>
<keyword evidence="4" id="KW-1185">Reference proteome</keyword>
<evidence type="ECO:0000313" key="3">
    <source>
        <dbReference type="EMBL" id="GLS26503.1"/>
    </source>
</evidence>
<gene>
    <name evidence="3" type="ORF">GCM10007877_22190</name>
</gene>
<dbReference type="EMBL" id="BSPD01000054">
    <property type="protein sequence ID" value="GLS26503.1"/>
    <property type="molecule type" value="Genomic_DNA"/>
</dbReference>
<dbReference type="Pfam" id="PF04892">
    <property type="entry name" value="VanZ"/>
    <property type="match status" value="1"/>
</dbReference>
<evidence type="ECO:0000313" key="4">
    <source>
        <dbReference type="Proteomes" id="UP001156870"/>
    </source>
</evidence>
<organism evidence="3 4">
    <name type="scientific">Marinibactrum halimedae</name>
    <dbReference type="NCBI Taxonomy" id="1444977"/>
    <lineage>
        <taxon>Bacteria</taxon>
        <taxon>Pseudomonadati</taxon>
        <taxon>Pseudomonadota</taxon>
        <taxon>Gammaproteobacteria</taxon>
        <taxon>Cellvibrionales</taxon>
        <taxon>Cellvibrionaceae</taxon>
        <taxon>Marinibactrum</taxon>
    </lineage>
</organism>
<keyword evidence="1" id="KW-0472">Membrane</keyword>
<keyword evidence="1" id="KW-1133">Transmembrane helix</keyword>
<proteinExistence type="predicted"/>
<feature type="transmembrane region" description="Helical" evidence="1">
    <location>
        <begin position="71"/>
        <end position="92"/>
    </location>
</feature>
<evidence type="ECO:0000259" key="2">
    <source>
        <dbReference type="Pfam" id="PF04892"/>
    </source>
</evidence>
<dbReference type="AlphaFoldDB" id="A0AA37T7L3"/>
<protein>
    <recommendedName>
        <fullName evidence="2">VanZ-like domain-containing protein</fullName>
    </recommendedName>
</protein>
<name>A0AA37T7L3_9GAMM</name>
<feature type="transmembrane region" description="Helical" evidence="1">
    <location>
        <begin position="98"/>
        <end position="119"/>
    </location>
</feature>
<feature type="domain" description="VanZ-like" evidence="2">
    <location>
        <begin position="55"/>
        <end position="116"/>
    </location>
</feature>
<sequence>MKIRALVLCVSLFDQIKAIQFLLMLALFFYLGVVEIPPKVGAQFNDLYAHALGYFLSMFSALVAFYSMRRFWWVVPFLWGYSLFIEVVQLILPHRSFAFLDIVANSIGLLGGALVIAPLRHWLIRLDKYVRGIIDRIESK</sequence>
<dbReference type="Proteomes" id="UP001156870">
    <property type="component" value="Unassembled WGS sequence"/>
</dbReference>
<dbReference type="InterPro" id="IPR006976">
    <property type="entry name" value="VanZ-like"/>
</dbReference>
<dbReference type="RefSeq" id="WP_232594693.1">
    <property type="nucleotide sequence ID" value="NZ_BSPD01000054.1"/>
</dbReference>
<dbReference type="PANTHER" id="PTHR28008">
    <property type="entry name" value="DOMAIN PROTEIN, PUTATIVE (AFU_ORTHOLOGUE AFUA_3G10980)-RELATED"/>
    <property type="match status" value="1"/>
</dbReference>
<reference evidence="3 4" key="1">
    <citation type="journal article" date="2014" name="Int. J. Syst. Evol. Microbiol.">
        <title>Complete genome sequence of Corynebacterium casei LMG S-19264T (=DSM 44701T), isolated from a smear-ripened cheese.</title>
        <authorList>
            <consortium name="US DOE Joint Genome Institute (JGI-PGF)"/>
            <person name="Walter F."/>
            <person name="Albersmeier A."/>
            <person name="Kalinowski J."/>
            <person name="Ruckert C."/>
        </authorList>
    </citation>
    <scope>NUCLEOTIDE SEQUENCE [LARGE SCALE GENOMIC DNA]</scope>
    <source>
        <strain evidence="3 4">NBRC 110095</strain>
    </source>
</reference>